<gene>
    <name evidence="1" type="ORF">CLSA_c23240</name>
</gene>
<evidence type="ECO:0000313" key="1">
    <source>
        <dbReference type="EMBL" id="AGX43298.1"/>
    </source>
</evidence>
<dbReference type="HOGENOM" id="CLU_3097457_0_0_9"/>
<sequence>MCFICSSIEEKNKMMETQVRAGIINSELGLCLVEETRKEEVFNCLKFVVYI</sequence>
<dbReference type="PATRIC" id="fig|1345695.3.peg.2297"/>
<name>U5MRZ3_CLOSA</name>
<protein>
    <submittedName>
        <fullName evidence="1">Uncharacterized protein</fullName>
    </submittedName>
</protein>
<dbReference type="Proteomes" id="UP000017118">
    <property type="component" value="Chromosome"/>
</dbReference>
<dbReference type="EMBL" id="CP006721">
    <property type="protein sequence ID" value="AGX43298.1"/>
    <property type="molecule type" value="Genomic_DNA"/>
</dbReference>
<organism evidence="1 2">
    <name type="scientific">Clostridium saccharobutylicum DSM 13864</name>
    <dbReference type="NCBI Taxonomy" id="1345695"/>
    <lineage>
        <taxon>Bacteria</taxon>
        <taxon>Bacillati</taxon>
        <taxon>Bacillota</taxon>
        <taxon>Clostridia</taxon>
        <taxon>Eubacteriales</taxon>
        <taxon>Clostridiaceae</taxon>
        <taxon>Clostridium</taxon>
    </lineage>
</organism>
<proteinExistence type="predicted"/>
<accession>U5MRZ3</accession>
<dbReference type="AlphaFoldDB" id="U5MRZ3"/>
<keyword evidence="2" id="KW-1185">Reference proteome</keyword>
<evidence type="ECO:0000313" key="2">
    <source>
        <dbReference type="Proteomes" id="UP000017118"/>
    </source>
</evidence>
<reference evidence="1 2" key="1">
    <citation type="journal article" date="2013" name="Genome Announc.">
        <title>Complete Genome Sequence of the Solvent Producer Clostridium saccharobutylicum NCP262 (DSM 13864).</title>
        <authorList>
            <person name="Poehlein A."/>
            <person name="Hartwich K."/>
            <person name="Krabben P."/>
            <person name="Ehrenreich A."/>
            <person name="Liebl W."/>
            <person name="Durre P."/>
            <person name="Gottschalk G."/>
            <person name="Daniel R."/>
        </authorList>
    </citation>
    <scope>NUCLEOTIDE SEQUENCE [LARGE SCALE GENOMIC DNA]</scope>
    <source>
        <strain evidence="1">DSM 13864</strain>
    </source>
</reference>
<dbReference type="KEGG" id="csb:CLSA_c23240"/>